<evidence type="ECO:0000256" key="2">
    <source>
        <dbReference type="RuleBase" id="RU364082"/>
    </source>
</evidence>
<name>A0A956RRW6_UNCEI</name>
<keyword evidence="2 4" id="KW-0560">Oxidoreductase</keyword>
<comment type="caution">
    <text evidence="4">The sequence shown here is derived from an EMBL/GenBank/DDBJ whole genome shotgun (WGS) entry which is preliminary data.</text>
</comment>
<keyword evidence="2" id="KW-0521">NADP</keyword>
<proteinExistence type="inferred from homology"/>
<dbReference type="InterPro" id="IPR005913">
    <property type="entry name" value="dTDP_dehydrorham_reduct"/>
</dbReference>
<dbReference type="GO" id="GO:0008831">
    <property type="term" value="F:dTDP-4-dehydrorhamnose reductase activity"/>
    <property type="evidence" value="ECO:0007669"/>
    <property type="project" value="UniProtKB-EC"/>
</dbReference>
<dbReference type="SUPFAM" id="SSF51735">
    <property type="entry name" value="NAD(P)-binding Rossmann-fold domains"/>
    <property type="match status" value="1"/>
</dbReference>
<dbReference type="InterPro" id="IPR029903">
    <property type="entry name" value="RmlD-like-bd"/>
</dbReference>
<feature type="domain" description="RmlD-like substrate binding" evidence="3">
    <location>
        <begin position="18"/>
        <end position="293"/>
    </location>
</feature>
<dbReference type="Proteomes" id="UP000697710">
    <property type="component" value="Unassembled WGS sequence"/>
</dbReference>
<evidence type="ECO:0000313" key="4">
    <source>
        <dbReference type="EMBL" id="MCA9729972.1"/>
    </source>
</evidence>
<comment type="similarity">
    <text evidence="1 2">Belongs to the dTDP-4-dehydrorhamnose reductase family.</text>
</comment>
<protein>
    <recommendedName>
        <fullName evidence="2">dTDP-4-dehydrorhamnose reductase</fullName>
        <ecNumber evidence="2">1.1.1.133</ecNumber>
    </recommendedName>
</protein>
<comment type="function">
    <text evidence="2">Catalyzes the reduction of dTDP-6-deoxy-L-lyxo-4-hexulose to yield dTDP-L-rhamnose.</text>
</comment>
<evidence type="ECO:0000256" key="1">
    <source>
        <dbReference type="ARBA" id="ARBA00010944"/>
    </source>
</evidence>
<dbReference type="Pfam" id="PF04321">
    <property type="entry name" value="RmlD_sub_bind"/>
    <property type="match status" value="1"/>
</dbReference>
<accession>A0A956RRW6</accession>
<feature type="non-terminal residue" evidence="4">
    <location>
        <position position="1"/>
    </location>
</feature>
<dbReference type="InterPro" id="IPR036291">
    <property type="entry name" value="NAD(P)-bd_dom_sf"/>
</dbReference>
<dbReference type="EMBL" id="JAGQHR010000924">
    <property type="protein sequence ID" value="MCA9729972.1"/>
    <property type="molecule type" value="Genomic_DNA"/>
</dbReference>
<dbReference type="EC" id="1.1.1.133" evidence="2"/>
<dbReference type="PANTHER" id="PTHR10491:SF4">
    <property type="entry name" value="METHIONINE ADENOSYLTRANSFERASE 2 SUBUNIT BETA"/>
    <property type="match status" value="1"/>
</dbReference>
<reference evidence="4" key="2">
    <citation type="journal article" date="2021" name="Microbiome">
        <title>Successional dynamics and alternative stable states in a saline activated sludge microbial community over 9 years.</title>
        <authorList>
            <person name="Wang Y."/>
            <person name="Ye J."/>
            <person name="Ju F."/>
            <person name="Liu L."/>
            <person name="Boyd J.A."/>
            <person name="Deng Y."/>
            <person name="Parks D.H."/>
            <person name="Jiang X."/>
            <person name="Yin X."/>
            <person name="Woodcroft B.J."/>
            <person name="Tyson G.W."/>
            <person name="Hugenholtz P."/>
            <person name="Polz M.F."/>
            <person name="Zhang T."/>
        </authorList>
    </citation>
    <scope>NUCLEOTIDE SEQUENCE</scope>
    <source>
        <strain evidence="4">HKST-UBA01</strain>
    </source>
</reference>
<comment type="pathway">
    <text evidence="2">Carbohydrate biosynthesis; dTDP-L-rhamnose biosynthesis.</text>
</comment>
<gene>
    <name evidence="4" type="primary">rfbD</name>
    <name evidence="4" type="ORF">KC729_19970</name>
</gene>
<dbReference type="Gene3D" id="3.40.50.720">
    <property type="entry name" value="NAD(P)-binding Rossmann-like Domain"/>
    <property type="match status" value="1"/>
</dbReference>
<dbReference type="CDD" id="cd05254">
    <property type="entry name" value="dTDP_HR_like_SDR_e"/>
    <property type="match status" value="1"/>
</dbReference>
<dbReference type="Gene3D" id="3.90.25.10">
    <property type="entry name" value="UDP-galactose 4-epimerase, domain 1"/>
    <property type="match status" value="1"/>
</dbReference>
<evidence type="ECO:0000313" key="5">
    <source>
        <dbReference type="Proteomes" id="UP000697710"/>
    </source>
</evidence>
<reference evidence="4" key="1">
    <citation type="submission" date="2020-04" db="EMBL/GenBank/DDBJ databases">
        <authorList>
            <person name="Zhang T."/>
        </authorList>
    </citation>
    <scope>NUCLEOTIDE SEQUENCE</scope>
    <source>
        <strain evidence="4">HKST-UBA01</strain>
    </source>
</reference>
<dbReference type="NCBIfam" id="TIGR01214">
    <property type="entry name" value="rmlD"/>
    <property type="match status" value="1"/>
</dbReference>
<organism evidence="4 5">
    <name type="scientific">Eiseniibacteriota bacterium</name>
    <dbReference type="NCBI Taxonomy" id="2212470"/>
    <lineage>
        <taxon>Bacteria</taxon>
        <taxon>Candidatus Eiseniibacteriota</taxon>
    </lineage>
</organism>
<dbReference type="AlphaFoldDB" id="A0A956RRW6"/>
<evidence type="ECO:0000259" key="3">
    <source>
        <dbReference type="Pfam" id="PF04321"/>
    </source>
</evidence>
<dbReference type="PANTHER" id="PTHR10491">
    <property type="entry name" value="DTDP-4-DEHYDRORHAMNOSE REDUCTASE"/>
    <property type="match status" value="1"/>
</dbReference>
<sequence>IEKQVGAIDGDGRGMTKKVLVLGGGGLLGRALGRHVPAGWTADLPARSELPLEDVDAILRRIERDAISRVILTAAWTRVDDCEADPDRAFFVNGHLPGRLAAVLARIDVPLTFLSTDYVFDGSASRPYREYDPPGPRGVYARSKWYGECAVREAAGDYRIVRTSGLYGPGGPDFVSAVSARLAQGTVSVVDDQIVAPTRVDDLAPAVWRIAGSCVRGTLHATAQGETTWFGFARELARNLGLPESRVEPTTTASLGRPAPRPAYSILNGHRLRTELGVELPTWQEGLRRHFEEERAKTPSGATPEDVS</sequence>